<comment type="caution">
    <text evidence="4">The sequence shown here is derived from an EMBL/GenBank/DDBJ whole genome shotgun (WGS) entry which is preliminary data.</text>
</comment>
<feature type="transmembrane region" description="Helical" evidence="2">
    <location>
        <begin position="34"/>
        <end position="56"/>
    </location>
</feature>
<evidence type="ECO:0000313" key="5">
    <source>
        <dbReference type="Proteomes" id="UP000192796"/>
    </source>
</evidence>
<gene>
    <name evidence="4" type="ORF">A3860_38610</name>
</gene>
<dbReference type="AlphaFoldDB" id="A0A1V9FLA9"/>
<feature type="transmembrane region" description="Helical" evidence="2">
    <location>
        <begin position="6"/>
        <end position="22"/>
    </location>
</feature>
<keyword evidence="2" id="KW-1133">Transmembrane helix</keyword>
<dbReference type="STRING" id="1703345.A3860_38610"/>
<feature type="transmembrane region" description="Helical" evidence="2">
    <location>
        <begin position="94"/>
        <end position="115"/>
    </location>
</feature>
<feature type="compositionally biased region" description="Pro residues" evidence="1">
    <location>
        <begin position="362"/>
        <end position="371"/>
    </location>
</feature>
<name>A0A1V9FLA9_9BACT</name>
<proteinExistence type="predicted"/>
<dbReference type="Proteomes" id="UP000192796">
    <property type="component" value="Unassembled WGS sequence"/>
</dbReference>
<feature type="region of interest" description="Disordered" evidence="1">
    <location>
        <begin position="590"/>
        <end position="614"/>
    </location>
</feature>
<dbReference type="InterPro" id="IPR008756">
    <property type="entry name" value="Peptidase_M56"/>
</dbReference>
<feature type="transmembrane region" description="Helical" evidence="2">
    <location>
        <begin position="270"/>
        <end position="287"/>
    </location>
</feature>
<dbReference type="RefSeq" id="WP_081154934.1">
    <property type="nucleotide sequence ID" value="NZ_LVYD01000086.1"/>
</dbReference>
<keyword evidence="5" id="KW-1185">Reference proteome</keyword>
<keyword evidence="2" id="KW-0472">Membrane</keyword>
<accession>A0A1V9FLA9</accession>
<feature type="domain" description="Peptidase M56" evidence="3">
    <location>
        <begin position="8"/>
        <end position="260"/>
    </location>
</feature>
<reference evidence="4 5" key="1">
    <citation type="submission" date="2016-03" db="EMBL/GenBank/DDBJ databases">
        <title>Niastella vici sp. nov., isolated from farmland soil.</title>
        <authorList>
            <person name="Chen L."/>
            <person name="Wang D."/>
            <person name="Yang S."/>
            <person name="Wang G."/>
        </authorList>
    </citation>
    <scope>NUCLEOTIDE SEQUENCE [LARGE SCALE GENOMIC DNA]</scope>
    <source>
        <strain evidence="4 5">DJ57</strain>
    </source>
</reference>
<evidence type="ECO:0000259" key="3">
    <source>
        <dbReference type="Pfam" id="PF05569"/>
    </source>
</evidence>
<evidence type="ECO:0000256" key="2">
    <source>
        <dbReference type="SAM" id="Phobius"/>
    </source>
</evidence>
<feature type="compositionally biased region" description="Low complexity" evidence="1">
    <location>
        <begin position="591"/>
        <end position="601"/>
    </location>
</feature>
<evidence type="ECO:0000256" key="1">
    <source>
        <dbReference type="SAM" id="MobiDB-lite"/>
    </source>
</evidence>
<dbReference type="OrthoDB" id="649093at2"/>
<dbReference type="PANTHER" id="PTHR34978">
    <property type="entry name" value="POSSIBLE SENSOR-TRANSDUCER PROTEIN BLAR"/>
    <property type="match status" value="1"/>
</dbReference>
<dbReference type="CDD" id="cd07341">
    <property type="entry name" value="M56_BlaR1_MecR1_like"/>
    <property type="match status" value="1"/>
</dbReference>
<protein>
    <recommendedName>
        <fullName evidence="3">Peptidase M56 domain-containing protein</fullName>
    </recommendedName>
</protein>
<dbReference type="EMBL" id="LVYD01000086">
    <property type="protein sequence ID" value="OQP59153.1"/>
    <property type="molecule type" value="Genomic_DNA"/>
</dbReference>
<keyword evidence="2" id="KW-0812">Transmembrane</keyword>
<feature type="region of interest" description="Disordered" evidence="1">
    <location>
        <begin position="358"/>
        <end position="387"/>
    </location>
</feature>
<sequence length="614" mass="69894">MLQYLLKLSISLSIVYLFYQLFLRRLTFYNWNRWYLLIYSMVCFVIPVINVFTIIIKEPALRESAIINYIPAITQMAAERDAATVTTPSAGIDWLLVSALVFITGMLLMAARLLVQYYSLYKMRTKAVLLYDDKVKLYHIDEPVMPFSFGRGIYVNQHQHSEHELKEIIRHEFIHVKQRHSLDIIWSELLCILNWYNPFAWLLRHDIRQNLEFIADQHVLQTGLDRKEYQYLLLKVIGVNSFSIATNFNFSSLKRRIAMMNKTKSARVHLLRFLFLLPLLIVVLLAFRNATHKQQQQPLRSPVNDTIPLNSEVWKKVLTIDVNDVNGAKKVTIRTTGGKVETYDLTVPKEKEAFEKKYGQLPKPPAPPAPPTAAVNGDNELAPPQPDAPELAEIAELPEKPEAPEKPELAELPEKPEAPEIAEAPQVPVPPPPPTPIPVDCLNKKGYCITVVDNYGECIVIVKDNKSKKILEAITLTDWNKDKQYEDKYGEIPPRKVMIRLHTKPVTKVDVKPVTSLKPAPRVNLDNFRIERVNLKKDTLVNVKPVTVVTVKELQYAKVENNVKVERLAQVKTTVNPTVVILEPVKVTSSTKVKAATEPAPAAKPVPANPEKDQ</sequence>
<dbReference type="Pfam" id="PF05569">
    <property type="entry name" value="Peptidase_M56"/>
    <property type="match status" value="1"/>
</dbReference>
<evidence type="ECO:0000313" key="4">
    <source>
        <dbReference type="EMBL" id="OQP59153.1"/>
    </source>
</evidence>
<dbReference type="PANTHER" id="PTHR34978:SF3">
    <property type="entry name" value="SLR0241 PROTEIN"/>
    <property type="match status" value="1"/>
</dbReference>
<dbReference type="InterPro" id="IPR052173">
    <property type="entry name" value="Beta-lactam_resp_regulator"/>
</dbReference>
<organism evidence="4 5">
    <name type="scientific">Niastella vici</name>
    <dbReference type="NCBI Taxonomy" id="1703345"/>
    <lineage>
        <taxon>Bacteria</taxon>
        <taxon>Pseudomonadati</taxon>
        <taxon>Bacteroidota</taxon>
        <taxon>Chitinophagia</taxon>
        <taxon>Chitinophagales</taxon>
        <taxon>Chitinophagaceae</taxon>
        <taxon>Niastella</taxon>
    </lineage>
</organism>